<accession>A0A7D3XBS7</accession>
<keyword evidence="4" id="KW-1185">Reference proteome</keyword>
<dbReference type="AlphaFoldDB" id="A0A7D3XBS7"/>
<feature type="region of interest" description="Disordered" evidence="1">
    <location>
        <begin position="84"/>
        <end position="110"/>
    </location>
</feature>
<protein>
    <submittedName>
        <fullName evidence="3">LapA family protein</fullName>
    </submittedName>
</protein>
<gene>
    <name evidence="3" type="ORF">HQR01_10935</name>
</gene>
<keyword evidence="2" id="KW-1133">Transmembrane helix</keyword>
<feature type="transmembrane region" description="Helical" evidence="2">
    <location>
        <begin position="41"/>
        <end position="60"/>
    </location>
</feature>
<keyword evidence="2" id="KW-0812">Transmembrane</keyword>
<proteinExistence type="predicted"/>
<evidence type="ECO:0000313" key="4">
    <source>
        <dbReference type="Proteomes" id="UP000504693"/>
    </source>
</evidence>
<name>A0A7D3XBS7_9SPHN</name>
<dbReference type="RefSeq" id="WP_173214897.1">
    <property type="nucleotide sequence ID" value="NZ_CP053921.1"/>
</dbReference>
<reference evidence="3 4" key="1">
    <citation type="submission" date="2020-05" db="EMBL/GenBank/DDBJ databases">
        <title>Erythrobacter mangrovi sp. nov., isolated from rhizosphere soil of mangrove plant (Kandelia candel).</title>
        <authorList>
            <person name="Ye Y.H."/>
        </authorList>
    </citation>
    <scope>NUCLEOTIDE SEQUENCE [LARGE SCALE GENOMIC DNA]</scope>
    <source>
        <strain evidence="3 4">EB310</strain>
    </source>
</reference>
<keyword evidence="2" id="KW-0472">Membrane</keyword>
<feature type="transmembrane region" description="Helical" evidence="2">
    <location>
        <begin position="7"/>
        <end position="25"/>
    </location>
</feature>
<dbReference type="Proteomes" id="UP000504693">
    <property type="component" value="Chromosome"/>
</dbReference>
<evidence type="ECO:0000256" key="2">
    <source>
        <dbReference type="SAM" id="Phobius"/>
    </source>
</evidence>
<dbReference type="EMBL" id="CP053921">
    <property type="protein sequence ID" value="QKG71830.1"/>
    <property type="molecule type" value="Genomic_DNA"/>
</dbReference>
<sequence length="110" mass="12437">MQIVRTVVWTLVLFALLAFSFFNWSPVEVHLWSNLVLETKLPVLVVVSFLFGLLPMWLIHRTQKWRMNRRVSALEAVTTKLATAQSPASTPSVAKADLPPEPTNPVDPEK</sequence>
<evidence type="ECO:0000313" key="3">
    <source>
        <dbReference type="EMBL" id="QKG71830.1"/>
    </source>
</evidence>
<evidence type="ECO:0000256" key="1">
    <source>
        <dbReference type="SAM" id="MobiDB-lite"/>
    </source>
</evidence>
<organism evidence="3 4">
    <name type="scientific">Erythrobacter mangrovi</name>
    <dbReference type="NCBI Taxonomy" id="2739433"/>
    <lineage>
        <taxon>Bacteria</taxon>
        <taxon>Pseudomonadati</taxon>
        <taxon>Pseudomonadota</taxon>
        <taxon>Alphaproteobacteria</taxon>
        <taxon>Sphingomonadales</taxon>
        <taxon>Erythrobacteraceae</taxon>
        <taxon>Erythrobacter/Porphyrobacter group</taxon>
        <taxon>Erythrobacter</taxon>
    </lineage>
</organism>
<feature type="compositionally biased region" description="Pro residues" evidence="1">
    <location>
        <begin position="99"/>
        <end position="110"/>
    </location>
</feature>
<dbReference type="KEGG" id="emv:HQR01_10935"/>